<name>A0A2T0YJG0_9MICC</name>
<organism evidence="1 2">
    <name type="scientific">Nesterenkonia sandarakina</name>
    <dbReference type="NCBI Taxonomy" id="272918"/>
    <lineage>
        <taxon>Bacteria</taxon>
        <taxon>Bacillati</taxon>
        <taxon>Actinomycetota</taxon>
        <taxon>Actinomycetes</taxon>
        <taxon>Micrococcales</taxon>
        <taxon>Micrococcaceae</taxon>
        <taxon>Nesterenkonia</taxon>
    </lineage>
</organism>
<sequence length="44" mass="5151">MSDEQLAEDQDYCRECDRVTRWSADERCDGCGRTWGFDAEEQTS</sequence>
<evidence type="ECO:0000313" key="1">
    <source>
        <dbReference type="EMBL" id="PRZ15179.1"/>
    </source>
</evidence>
<proteinExistence type="predicted"/>
<dbReference type="EMBL" id="PVTY01000009">
    <property type="protein sequence ID" value="PRZ15179.1"/>
    <property type="molecule type" value="Genomic_DNA"/>
</dbReference>
<dbReference type="Proteomes" id="UP000238217">
    <property type="component" value="Unassembled WGS sequence"/>
</dbReference>
<protein>
    <submittedName>
        <fullName evidence="1">Uncharacterized protein</fullName>
    </submittedName>
</protein>
<accession>A0A2T0YJG0</accession>
<comment type="caution">
    <text evidence="1">The sequence shown here is derived from an EMBL/GenBank/DDBJ whole genome shotgun (WGS) entry which is preliminary data.</text>
</comment>
<evidence type="ECO:0000313" key="2">
    <source>
        <dbReference type="Proteomes" id="UP000238217"/>
    </source>
</evidence>
<keyword evidence="2" id="KW-1185">Reference proteome</keyword>
<reference evidence="1 2" key="1">
    <citation type="submission" date="2018-03" db="EMBL/GenBank/DDBJ databases">
        <title>Comparative analysis of microorganisms from saline springs in Andes Mountain Range, Colombia.</title>
        <authorList>
            <person name="Rubin E."/>
        </authorList>
    </citation>
    <scope>NUCLEOTIDE SEQUENCE [LARGE SCALE GENOMIC DNA]</scope>
    <source>
        <strain evidence="1 2">CG 35</strain>
    </source>
</reference>
<gene>
    <name evidence="1" type="ORF">BCL67_109100</name>
</gene>
<dbReference type="RefSeq" id="WP_258174913.1">
    <property type="nucleotide sequence ID" value="NZ_PVTY01000009.1"/>
</dbReference>
<dbReference type="AlphaFoldDB" id="A0A2T0YJG0"/>